<dbReference type="UniPathway" id="UPA00074">
    <property type="reaction ID" value="UER00129"/>
</dbReference>
<protein>
    <recommendedName>
        <fullName evidence="2">phosphoribosylformylglycinamidine cyclo-ligase</fullName>
        <ecNumber evidence="2">6.3.3.1</ecNumber>
    </recommendedName>
</protein>
<feature type="non-terminal residue" evidence="8">
    <location>
        <position position="180"/>
    </location>
</feature>
<accession>T1B7I7</accession>
<dbReference type="PANTHER" id="PTHR10520:SF12">
    <property type="entry name" value="TRIFUNCTIONAL PURINE BIOSYNTHETIC PROTEIN ADENOSINE-3"/>
    <property type="match status" value="1"/>
</dbReference>
<evidence type="ECO:0000256" key="1">
    <source>
        <dbReference type="ARBA" id="ARBA00004686"/>
    </source>
</evidence>
<dbReference type="Pfam" id="PF02769">
    <property type="entry name" value="AIRS_C"/>
    <property type="match status" value="1"/>
</dbReference>
<dbReference type="EMBL" id="AUZZ01005305">
    <property type="protein sequence ID" value="EQD50140.1"/>
    <property type="molecule type" value="Genomic_DNA"/>
</dbReference>
<evidence type="ECO:0000256" key="5">
    <source>
        <dbReference type="ARBA" id="ARBA00022840"/>
    </source>
</evidence>
<feature type="domain" description="PurM-like C-terminal" evidence="7">
    <location>
        <begin position="120"/>
        <end position="178"/>
    </location>
</feature>
<dbReference type="InterPro" id="IPR010918">
    <property type="entry name" value="PurM-like_C_dom"/>
</dbReference>
<dbReference type="PANTHER" id="PTHR10520">
    <property type="entry name" value="TRIFUNCTIONAL PURINE BIOSYNTHETIC PROTEIN ADENOSINE-3-RELATED"/>
    <property type="match status" value="1"/>
</dbReference>
<reference evidence="8" key="2">
    <citation type="journal article" date="2014" name="ISME J.">
        <title>Microbial stratification in low pH oxic and suboxic macroscopic growths along an acid mine drainage.</title>
        <authorList>
            <person name="Mendez-Garcia C."/>
            <person name="Mesa V."/>
            <person name="Sprenger R.R."/>
            <person name="Richter M."/>
            <person name="Diez M.S."/>
            <person name="Solano J."/>
            <person name="Bargiela R."/>
            <person name="Golyshina O.V."/>
            <person name="Manteca A."/>
            <person name="Ramos J.L."/>
            <person name="Gallego J.R."/>
            <person name="Llorente I."/>
            <person name="Martins Dos Santos V.A."/>
            <person name="Jensen O.N."/>
            <person name="Pelaez A.I."/>
            <person name="Sanchez J."/>
            <person name="Ferrer M."/>
        </authorList>
    </citation>
    <scope>NUCLEOTIDE SEQUENCE</scope>
</reference>
<dbReference type="GO" id="GO:0046084">
    <property type="term" value="P:adenine biosynthetic process"/>
    <property type="evidence" value="ECO:0007669"/>
    <property type="project" value="TreeGrafter"/>
</dbReference>
<evidence type="ECO:0000256" key="2">
    <source>
        <dbReference type="ARBA" id="ARBA00013047"/>
    </source>
</evidence>
<dbReference type="Pfam" id="PF00586">
    <property type="entry name" value="AIRS"/>
    <property type="match status" value="1"/>
</dbReference>
<keyword evidence="5" id="KW-0067">ATP-binding</keyword>
<name>T1B7I7_9ZZZZ</name>
<keyword evidence="4" id="KW-0547">Nucleotide-binding</keyword>
<dbReference type="InterPro" id="IPR036676">
    <property type="entry name" value="PurM-like_C_sf"/>
</dbReference>
<proteinExistence type="predicted"/>
<dbReference type="Gene3D" id="3.90.650.10">
    <property type="entry name" value="PurM-like C-terminal domain"/>
    <property type="match status" value="1"/>
</dbReference>
<dbReference type="GO" id="GO:0004637">
    <property type="term" value="F:phosphoribosylamine-glycine ligase activity"/>
    <property type="evidence" value="ECO:0007669"/>
    <property type="project" value="TreeGrafter"/>
</dbReference>
<feature type="domain" description="PurM-like N-terminal" evidence="6">
    <location>
        <begin position="4"/>
        <end position="107"/>
    </location>
</feature>
<organism evidence="8">
    <name type="scientific">mine drainage metagenome</name>
    <dbReference type="NCBI Taxonomy" id="410659"/>
    <lineage>
        <taxon>unclassified sequences</taxon>
        <taxon>metagenomes</taxon>
        <taxon>ecological metagenomes</taxon>
    </lineage>
</organism>
<dbReference type="EC" id="6.3.3.1" evidence="2"/>
<dbReference type="GO" id="GO:0006189">
    <property type="term" value="P:'de novo' IMP biosynthetic process"/>
    <property type="evidence" value="ECO:0007669"/>
    <property type="project" value="UniProtKB-UniPathway"/>
</dbReference>
<reference evidence="8" key="1">
    <citation type="submission" date="2013-08" db="EMBL/GenBank/DDBJ databases">
        <authorList>
            <person name="Mendez C."/>
            <person name="Richter M."/>
            <person name="Ferrer M."/>
            <person name="Sanchez J."/>
        </authorList>
    </citation>
    <scope>NUCLEOTIDE SEQUENCE</scope>
</reference>
<dbReference type="InterPro" id="IPR016188">
    <property type="entry name" value="PurM-like_N"/>
</dbReference>
<evidence type="ECO:0000256" key="4">
    <source>
        <dbReference type="ARBA" id="ARBA00022741"/>
    </source>
</evidence>
<dbReference type="SUPFAM" id="SSF56042">
    <property type="entry name" value="PurM C-terminal domain-like"/>
    <property type="match status" value="1"/>
</dbReference>
<dbReference type="InterPro" id="IPR004733">
    <property type="entry name" value="PurM_cligase"/>
</dbReference>
<dbReference type="GO" id="GO:0005829">
    <property type="term" value="C:cytosol"/>
    <property type="evidence" value="ECO:0007669"/>
    <property type="project" value="TreeGrafter"/>
</dbReference>
<comment type="caution">
    <text evidence="8">The sequence shown here is derived from an EMBL/GenBank/DDBJ whole genome shotgun (WGS) entry which is preliminary data.</text>
</comment>
<evidence type="ECO:0000259" key="7">
    <source>
        <dbReference type="Pfam" id="PF02769"/>
    </source>
</evidence>
<feature type="non-terminal residue" evidence="8">
    <location>
        <position position="1"/>
    </location>
</feature>
<gene>
    <name evidence="8" type="ORF">B2A_07411</name>
</gene>
<dbReference type="Gene3D" id="3.30.1330.10">
    <property type="entry name" value="PurM-like, N-terminal domain"/>
    <property type="match status" value="1"/>
</dbReference>
<dbReference type="InterPro" id="IPR036921">
    <property type="entry name" value="PurM-like_N_sf"/>
</dbReference>
<dbReference type="GO" id="GO:0004641">
    <property type="term" value="F:phosphoribosylformylglycinamidine cyclo-ligase activity"/>
    <property type="evidence" value="ECO:0007669"/>
    <property type="project" value="UniProtKB-EC"/>
</dbReference>
<keyword evidence="3" id="KW-0436">Ligase</keyword>
<evidence type="ECO:0000256" key="3">
    <source>
        <dbReference type="ARBA" id="ARBA00022598"/>
    </source>
</evidence>
<evidence type="ECO:0000259" key="6">
    <source>
        <dbReference type="Pfam" id="PF00586"/>
    </source>
</evidence>
<dbReference type="SUPFAM" id="SSF55326">
    <property type="entry name" value="PurM N-terminal domain-like"/>
    <property type="match status" value="1"/>
</dbReference>
<dbReference type="AlphaFoldDB" id="T1B7I7"/>
<sequence>GTFAISFNTDNVGTKTLVAEEANRYDTIGIDCIAMCANDAITSGAEPIAMVDYIQLRGANSGIAKQIGTGLNVGAQMANLTLVGGETAIVPDIVQHIDLAGTTLGIVQKSQIISGEKISDGDLLYSLGSSGIHSNGFTTARKVLDKNGIKINDKFPGDSKTVADVLLEPTRIYVREILDL</sequence>
<evidence type="ECO:0000313" key="8">
    <source>
        <dbReference type="EMBL" id="EQD50140.1"/>
    </source>
</evidence>
<dbReference type="GO" id="GO:0005524">
    <property type="term" value="F:ATP binding"/>
    <property type="evidence" value="ECO:0007669"/>
    <property type="project" value="UniProtKB-KW"/>
</dbReference>
<comment type="pathway">
    <text evidence="1">Purine metabolism; IMP biosynthesis via de novo pathway; 5-amino-1-(5-phospho-D-ribosyl)imidazole from N(2)-formyl-N(1)-(5-phospho-D-ribosyl)glycinamide: step 2/2.</text>
</comment>